<protein>
    <submittedName>
        <fullName evidence="1">Uncharacterized protein</fullName>
    </submittedName>
</protein>
<dbReference type="AlphaFoldDB" id="A0A8J8SWM5"/>
<proteinExistence type="predicted"/>
<keyword evidence="2" id="KW-1185">Reference proteome</keyword>
<gene>
    <name evidence="1" type="ORF">FGO68_gene6395</name>
</gene>
<dbReference type="Proteomes" id="UP000785679">
    <property type="component" value="Unassembled WGS sequence"/>
</dbReference>
<evidence type="ECO:0000313" key="2">
    <source>
        <dbReference type="Proteomes" id="UP000785679"/>
    </source>
</evidence>
<name>A0A8J8SWM5_HALGN</name>
<evidence type="ECO:0000313" key="1">
    <source>
        <dbReference type="EMBL" id="TNV73385.1"/>
    </source>
</evidence>
<dbReference type="EMBL" id="RRYP01019022">
    <property type="protein sequence ID" value="TNV73385.1"/>
    <property type="molecule type" value="Genomic_DNA"/>
</dbReference>
<accession>A0A8J8SWM5</accession>
<sequence>MTLTLAGRFISQSFPSPLMPLVLYKSNTKLIIISKQETRQIVVKCMQSLKIYISSIYKIQYYGLLVEYNQPQIKSYIQLTESILIKRQLITDVSLLANRCVASVCFLSWIRQVSMHDRAFAH</sequence>
<comment type="caution">
    <text evidence="1">The sequence shown here is derived from an EMBL/GenBank/DDBJ whole genome shotgun (WGS) entry which is preliminary data.</text>
</comment>
<reference evidence="1" key="1">
    <citation type="submission" date="2019-06" db="EMBL/GenBank/DDBJ databases">
        <authorList>
            <person name="Zheng W."/>
        </authorList>
    </citation>
    <scope>NUCLEOTIDE SEQUENCE</scope>
    <source>
        <strain evidence="1">QDHG01</strain>
    </source>
</reference>
<organism evidence="1 2">
    <name type="scientific">Halteria grandinella</name>
    <dbReference type="NCBI Taxonomy" id="5974"/>
    <lineage>
        <taxon>Eukaryota</taxon>
        <taxon>Sar</taxon>
        <taxon>Alveolata</taxon>
        <taxon>Ciliophora</taxon>
        <taxon>Intramacronucleata</taxon>
        <taxon>Spirotrichea</taxon>
        <taxon>Stichotrichia</taxon>
        <taxon>Sporadotrichida</taxon>
        <taxon>Halteriidae</taxon>
        <taxon>Halteria</taxon>
    </lineage>
</organism>